<sequence length="1130" mass="124171">MIMKRVPGASEVYMVYDTRDRLVMTQDANMRASDKWLVTVYENDFNRPVQTELVPNSTFANKTFEQHKTAASTSSAYPYALPPSVGANTLTITHYDDYASLPSGLNASLVTTAITATNFYTTYNASPTYAQELIQSSKTRGMVTWTQTKVLGTTSQMLAASSIYDGYGRVIQTQSVNVTGATDITTMQYDFSGKLLRNHLKHEKAGGVAQTYKIGTANTYDNGGRLTKVEKMINESGTWKTIAENTYTELNQLKTKKLGVKPSDGVSPLETLIYDYNIRGWLLGTNRSYIQNTSTNYFGFELGYDNANTIVSGTAYTKPEFNGNISGTVWKSAGDGIIRKFDYDYDAVNRIVSADFNQYSGSSFNKADGIDFSVSNITYDQSGNLKTMKQMGWKVGGSTPIDDFTYTYLPSSNRLKNVIDDYSDPQTTLGDFRYSESYNNTLGGTKLTTATDYTYDANGNMKSDKNKDITSITYNYLNLPITITITAKGSIEYVYDAAGNKLKKIVHETGKPDKTTLYLAGTYEDDVLQFLPHEEGRIRYNATTSLFNYDYFIKDHLGNVRMTLTEEQQRDVYPAATLEGNINTDGTPNAVYIEKNYYTIDPAYIVPQADATGITAYKNNNGANAPNNNPNSLTGQNSTKLYKLNSNTNKTGLGITLKVMAGDIIDIYGKSYYFQNNVTEQNVTMPLSEIISGFLGSATGVTAGKGATTATVTALNQSAFPATFFTRTPPAGNVIPNAYINYIFFDEQFKYAGNAGSGYSKAGINGQIKNHITSLDNIVVPKNGYLYVYVSNQSPVDVFFDNLQVIHTRGAILDETHYYPFGLTMAGISSKAAQFGSPENKYKYNGKEEQRQEFSDGSGLEWMDYGARMYDAQVGRWTAIDPLSELGRRWSPYNYALDNPIRFIDPDGMWSFDTNGGASTSNPEEITAFMKEINASTSDEEPDAGGDDDDKKKKDSKQTEKKENEIPKDFVSPLADGLTYASMIWQVAELSANTEMIKNIALNLGITTAQVAERLKAFSSTLSSIGKNAYFLGILLSAGAAVEKVRNGESPGKAFSKAGIDIGVGTASFLIGGPVGAAIAVGYLILDKSGAIDYTIDKTASFSDKLKTHWNDLTNYMSRVESALSSGHIW</sequence>
<comment type="caution">
    <text evidence="2">The sequence shown here is derived from an EMBL/GenBank/DDBJ whole genome shotgun (WGS) entry which is preliminary data.</text>
</comment>
<protein>
    <submittedName>
        <fullName evidence="2">RHS repeat-associated core domain-containing protein</fullName>
    </submittedName>
</protein>
<dbReference type="Gene3D" id="2.180.10.10">
    <property type="entry name" value="RHS repeat-associated core"/>
    <property type="match status" value="2"/>
</dbReference>
<dbReference type="PANTHER" id="PTHR32305">
    <property type="match status" value="1"/>
</dbReference>
<evidence type="ECO:0000313" key="3">
    <source>
        <dbReference type="Proteomes" id="UP000628448"/>
    </source>
</evidence>
<proteinExistence type="predicted"/>
<dbReference type="Proteomes" id="UP000628448">
    <property type="component" value="Unassembled WGS sequence"/>
</dbReference>
<accession>A0A931GY96</accession>
<name>A0A931GY96_9BACT</name>
<keyword evidence="3" id="KW-1185">Reference proteome</keyword>
<dbReference type="InterPro" id="IPR022385">
    <property type="entry name" value="Rhs_assc_core"/>
</dbReference>
<gene>
    <name evidence="2" type="ORF">I5907_01995</name>
</gene>
<dbReference type="PANTHER" id="PTHR32305:SF15">
    <property type="entry name" value="PROTEIN RHSA-RELATED"/>
    <property type="match status" value="1"/>
</dbReference>
<feature type="compositionally biased region" description="Basic and acidic residues" evidence="1">
    <location>
        <begin position="949"/>
        <end position="968"/>
    </location>
</feature>
<feature type="region of interest" description="Disordered" evidence="1">
    <location>
        <begin position="934"/>
        <end position="968"/>
    </location>
</feature>
<feature type="compositionally biased region" description="Acidic residues" evidence="1">
    <location>
        <begin position="938"/>
        <end position="948"/>
    </location>
</feature>
<dbReference type="NCBIfam" id="TIGR03696">
    <property type="entry name" value="Rhs_assc_core"/>
    <property type="match status" value="1"/>
</dbReference>
<organism evidence="2 3">
    <name type="scientific">Panacibacter microcysteis</name>
    <dbReference type="NCBI Taxonomy" id="2793269"/>
    <lineage>
        <taxon>Bacteria</taxon>
        <taxon>Pseudomonadati</taxon>
        <taxon>Bacteroidota</taxon>
        <taxon>Chitinophagia</taxon>
        <taxon>Chitinophagales</taxon>
        <taxon>Chitinophagaceae</taxon>
        <taxon>Panacibacter</taxon>
    </lineage>
</organism>
<dbReference type="EMBL" id="JADWYR010000001">
    <property type="protein sequence ID" value="MBG9374982.1"/>
    <property type="molecule type" value="Genomic_DNA"/>
</dbReference>
<evidence type="ECO:0000256" key="1">
    <source>
        <dbReference type="SAM" id="MobiDB-lite"/>
    </source>
</evidence>
<evidence type="ECO:0000313" key="2">
    <source>
        <dbReference type="EMBL" id="MBG9374982.1"/>
    </source>
</evidence>
<dbReference type="InterPro" id="IPR050708">
    <property type="entry name" value="T6SS_VgrG/RHS"/>
</dbReference>
<reference evidence="2" key="1">
    <citation type="submission" date="2020-11" db="EMBL/GenBank/DDBJ databases">
        <title>Bacterial whole genome sequence for Panacibacter sp. DH6.</title>
        <authorList>
            <person name="Le V."/>
            <person name="Ko S."/>
            <person name="Ahn C.-Y."/>
            <person name="Oh H.-M."/>
        </authorList>
    </citation>
    <scope>NUCLEOTIDE SEQUENCE</scope>
    <source>
        <strain evidence="2">DH6</strain>
    </source>
</reference>
<dbReference type="AlphaFoldDB" id="A0A931GY96"/>